<dbReference type="VEuPathDB" id="FungiDB:TREMEDRAFT_62201"/>
<comment type="caution">
    <text evidence="3">The sequence shown here is derived from an EMBL/GenBank/DDBJ whole genome shotgun (WGS) entry which is preliminary data.</text>
</comment>
<evidence type="ECO:0000256" key="1">
    <source>
        <dbReference type="SAM" id="Coils"/>
    </source>
</evidence>
<dbReference type="InParanoid" id="A0A4Q1BFI7"/>
<feature type="compositionally biased region" description="Low complexity" evidence="2">
    <location>
        <begin position="7"/>
        <end position="26"/>
    </location>
</feature>
<protein>
    <submittedName>
        <fullName evidence="3">Uncharacterized protein</fullName>
    </submittedName>
</protein>
<keyword evidence="4" id="KW-1185">Reference proteome</keyword>
<organism evidence="3 4">
    <name type="scientific">Tremella mesenterica</name>
    <name type="common">Jelly fungus</name>
    <dbReference type="NCBI Taxonomy" id="5217"/>
    <lineage>
        <taxon>Eukaryota</taxon>
        <taxon>Fungi</taxon>
        <taxon>Dikarya</taxon>
        <taxon>Basidiomycota</taxon>
        <taxon>Agaricomycotina</taxon>
        <taxon>Tremellomycetes</taxon>
        <taxon>Tremellales</taxon>
        <taxon>Tremellaceae</taxon>
        <taxon>Tremella</taxon>
    </lineage>
</organism>
<keyword evidence="1" id="KW-0175">Coiled coil</keyword>
<dbReference type="AlphaFoldDB" id="A0A4Q1BFI7"/>
<evidence type="ECO:0000313" key="3">
    <source>
        <dbReference type="EMBL" id="RXK35141.1"/>
    </source>
</evidence>
<reference evidence="3 4" key="1">
    <citation type="submission" date="2016-06" db="EMBL/GenBank/DDBJ databases">
        <title>Evolution of pathogenesis and genome organization in the Tremellales.</title>
        <authorList>
            <person name="Cuomo C."/>
            <person name="Litvintseva A."/>
            <person name="Heitman J."/>
            <person name="Chen Y."/>
            <person name="Sun S."/>
            <person name="Springer D."/>
            <person name="Dromer F."/>
            <person name="Young S."/>
            <person name="Zeng Q."/>
            <person name="Chapman S."/>
            <person name="Gujja S."/>
            <person name="Saif S."/>
            <person name="Birren B."/>
        </authorList>
    </citation>
    <scope>NUCLEOTIDE SEQUENCE [LARGE SCALE GENOMIC DNA]</scope>
    <source>
        <strain evidence="3 4">ATCC 28783</strain>
    </source>
</reference>
<feature type="region of interest" description="Disordered" evidence="2">
    <location>
        <begin position="1"/>
        <end position="40"/>
    </location>
</feature>
<accession>A0A4Q1BFI7</accession>
<dbReference type="Proteomes" id="UP000289152">
    <property type="component" value="Unassembled WGS sequence"/>
</dbReference>
<dbReference type="EMBL" id="SDIL01000155">
    <property type="protein sequence ID" value="RXK35141.1"/>
    <property type="molecule type" value="Genomic_DNA"/>
</dbReference>
<gene>
    <name evidence="3" type="ORF">M231_07589</name>
</gene>
<proteinExistence type="predicted"/>
<evidence type="ECO:0000256" key="2">
    <source>
        <dbReference type="SAM" id="MobiDB-lite"/>
    </source>
</evidence>
<evidence type="ECO:0000313" key="4">
    <source>
        <dbReference type="Proteomes" id="UP000289152"/>
    </source>
</evidence>
<name>A0A4Q1BFI7_TREME</name>
<sequence length="215" mass="25337">MTRSRVASLASNEPLSNSSELSTESSGTQRAIRGENHVPRRLIKRERSPTHFIHHNVSTTTISDDPDNSILPSNAIQHATAWARRVKEEAKRQAARNEQKLLEAEERMARYRRERNDFLSQLRREQIIRGEVWKELEQERSQRKQVEKRLGEETEMARRYLEFARAHQERGESFKTMYEEYKEKYEKRKKKMDRSKQRKGILSGKVNELAALLGC</sequence>
<feature type="coiled-coil region" evidence="1">
    <location>
        <begin position="85"/>
        <end position="198"/>
    </location>
</feature>